<evidence type="ECO:0000256" key="1">
    <source>
        <dbReference type="SAM" id="MobiDB-lite"/>
    </source>
</evidence>
<name>A0A2U9B9Q9_SCOMX</name>
<keyword evidence="4" id="KW-1185">Reference proteome</keyword>
<proteinExistence type="predicted"/>
<reference evidence="2 4" key="1">
    <citation type="submission" date="2017-12" db="EMBL/GenBank/DDBJ databases">
        <title>Integrating genomic resources of turbot (Scophthalmus maximus) in depth evaluation of genetic and physical mapping variation across individuals.</title>
        <authorList>
            <person name="Martinez P."/>
        </authorList>
    </citation>
    <scope>NUCLEOTIDE SEQUENCE [LARGE SCALE GENOMIC DNA]</scope>
</reference>
<evidence type="ECO:0000313" key="4">
    <source>
        <dbReference type="Proteomes" id="UP000246464"/>
    </source>
</evidence>
<gene>
    <name evidence="3" type="ORF">F2P81_009218</name>
    <name evidence="2" type="ORF">SMAX5B_004829</name>
</gene>
<evidence type="ECO:0000313" key="2">
    <source>
        <dbReference type="EMBL" id="AWP00560.1"/>
    </source>
</evidence>
<evidence type="ECO:0000313" key="3">
    <source>
        <dbReference type="EMBL" id="KAF0038734.1"/>
    </source>
</evidence>
<protein>
    <submittedName>
        <fullName evidence="2">Uncharacterized protein</fullName>
    </submittedName>
</protein>
<feature type="compositionally biased region" description="Basic residues" evidence="1">
    <location>
        <begin position="88"/>
        <end position="104"/>
    </location>
</feature>
<evidence type="ECO:0000313" key="5">
    <source>
        <dbReference type="Proteomes" id="UP000438429"/>
    </source>
</evidence>
<dbReference type="EMBL" id="CP026246">
    <property type="protein sequence ID" value="AWP00560.1"/>
    <property type="molecule type" value="Genomic_DNA"/>
</dbReference>
<dbReference type="Proteomes" id="UP000438429">
    <property type="component" value="Unassembled WGS sequence"/>
</dbReference>
<accession>A0A2U9B9Q9</accession>
<organism evidence="2 4">
    <name type="scientific">Scophthalmus maximus</name>
    <name type="common">Turbot</name>
    <name type="synonym">Psetta maxima</name>
    <dbReference type="NCBI Taxonomy" id="52904"/>
    <lineage>
        <taxon>Eukaryota</taxon>
        <taxon>Metazoa</taxon>
        <taxon>Chordata</taxon>
        <taxon>Craniata</taxon>
        <taxon>Vertebrata</taxon>
        <taxon>Euteleostomi</taxon>
        <taxon>Actinopterygii</taxon>
        <taxon>Neopterygii</taxon>
        <taxon>Teleostei</taxon>
        <taxon>Neoteleostei</taxon>
        <taxon>Acanthomorphata</taxon>
        <taxon>Carangaria</taxon>
        <taxon>Pleuronectiformes</taxon>
        <taxon>Pleuronectoidei</taxon>
        <taxon>Scophthalmidae</taxon>
        <taxon>Scophthalmus</taxon>
    </lineage>
</organism>
<feature type="region of interest" description="Disordered" evidence="1">
    <location>
        <begin position="71"/>
        <end position="142"/>
    </location>
</feature>
<dbReference type="AlphaFoldDB" id="A0A2U9B9Q9"/>
<reference evidence="3 5" key="2">
    <citation type="submission" date="2019-06" db="EMBL/GenBank/DDBJ databases">
        <title>Draft genomes of female and male turbot (Scophthalmus maximus).</title>
        <authorList>
            <person name="Xu H."/>
            <person name="Xu X.-W."/>
            <person name="Shao C."/>
            <person name="Chen S."/>
        </authorList>
    </citation>
    <scope>NUCLEOTIDE SEQUENCE [LARGE SCALE GENOMIC DNA]</scope>
    <source>
        <strain evidence="3">Ysfricsl-2016a</strain>
        <tissue evidence="3">Blood</tissue>
    </source>
</reference>
<sequence length="142" mass="15800">MLRWTRITFARDPKQTPRGGLGKFRGLFVFPCLFVVEPRQFPLAACEPPRAEPSPRGSSGVVVRYFGEHTGTSCPSEALSPAPLTCSRLRRGTRTRSRSRRRRATLPSSSPPEPTQQHRRQSTAETSVVPTCFCRSSPESSI</sequence>
<dbReference type="EMBL" id="VEVO01000008">
    <property type="protein sequence ID" value="KAF0038734.1"/>
    <property type="molecule type" value="Genomic_DNA"/>
</dbReference>
<dbReference type="Proteomes" id="UP000246464">
    <property type="component" value="Chromosome 4"/>
</dbReference>